<proteinExistence type="predicted"/>
<sequence>MEKLIVNNVSLNLGDIAFLKDFNFELNKGESLTIIGESGSGKTLLTKLLLG</sequence>
<dbReference type="AlphaFoldDB" id="G5K1R1"/>
<dbReference type="Proteomes" id="UP000003330">
    <property type="component" value="Unassembled WGS sequence"/>
</dbReference>
<organism evidence="2 3">
    <name type="scientific">Streptococcus ictaluri 707-05</name>
    <dbReference type="NCBI Taxonomy" id="764299"/>
    <lineage>
        <taxon>Bacteria</taxon>
        <taxon>Bacillati</taxon>
        <taxon>Bacillota</taxon>
        <taxon>Bacilli</taxon>
        <taxon>Lactobacillales</taxon>
        <taxon>Streptococcaceae</taxon>
        <taxon>Streptococcus</taxon>
    </lineage>
</organism>
<dbReference type="GO" id="GO:0005524">
    <property type="term" value="F:ATP binding"/>
    <property type="evidence" value="ECO:0007669"/>
    <property type="project" value="InterPro"/>
</dbReference>
<reference evidence="2 3" key="1">
    <citation type="journal article" date="2014" name="Int. J. Syst. Evol. Microbiol.">
        <title>Phylogenomics and the dynamic genome evolution of the genus Streptococcus.</title>
        <authorList>
            <consortium name="The Broad Institute Genome Sequencing Platform"/>
            <person name="Richards V.P."/>
            <person name="Palmer S.R."/>
            <person name="Pavinski Bitar P.D."/>
            <person name="Qin X."/>
            <person name="Weinstock G.M."/>
            <person name="Highlander S.K."/>
            <person name="Town C.D."/>
            <person name="Burne R.A."/>
            <person name="Stanhope M.J."/>
        </authorList>
    </citation>
    <scope>NUCLEOTIDE SEQUENCE [LARGE SCALE GENOMIC DNA]</scope>
    <source>
        <strain evidence="2 3">707-05</strain>
    </source>
</reference>
<dbReference type="Pfam" id="PF00005">
    <property type="entry name" value="ABC_tran"/>
    <property type="match status" value="1"/>
</dbReference>
<name>G5K1R1_9STRE</name>
<accession>G5K1R1</accession>
<dbReference type="GO" id="GO:0016887">
    <property type="term" value="F:ATP hydrolysis activity"/>
    <property type="evidence" value="ECO:0007669"/>
    <property type="project" value="InterPro"/>
</dbReference>
<evidence type="ECO:0000259" key="1">
    <source>
        <dbReference type="Pfam" id="PF00005"/>
    </source>
</evidence>
<protein>
    <recommendedName>
        <fullName evidence="1">ABC transporter domain-containing protein</fullName>
    </recommendedName>
</protein>
<dbReference type="STRING" id="764299.STRIC_2319"/>
<dbReference type="EMBL" id="AEUX02000005">
    <property type="protein sequence ID" value="EHI70114.1"/>
    <property type="molecule type" value="Genomic_DNA"/>
</dbReference>
<evidence type="ECO:0000313" key="2">
    <source>
        <dbReference type="EMBL" id="EHI70114.1"/>
    </source>
</evidence>
<comment type="caution">
    <text evidence="2">The sequence shown here is derived from an EMBL/GenBank/DDBJ whole genome shotgun (WGS) entry which is preliminary data.</text>
</comment>
<evidence type="ECO:0000313" key="3">
    <source>
        <dbReference type="Proteomes" id="UP000003330"/>
    </source>
</evidence>
<gene>
    <name evidence="2" type="ORF">STRIC_2319</name>
</gene>
<dbReference type="InterPro" id="IPR003439">
    <property type="entry name" value="ABC_transporter-like_ATP-bd"/>
</dbReference>
<dbReference type="Gene3D" id="3.40.50.300">
    <property type="entry name" value="P-loop containing nucleotide triphosphate hydrolases"/>
    <property type="match status" value="1"/>
</dbReference>
<dbReference type="SUPFAM" id="SSF52540">
    <property type="entry name" value="P-loop containing nucleoside triphosphate hydrolases"/>
    <property type="match status" value="1"/>
</dbReference>
<dbReference type="InterPro" id="IPR027417">
    <property type="entry name" value="P-loop_NTPase"/>
</dbReference>
<feature type="domain" description="ABC transporter" evidence="1">
    <location>
        <begin position="19"/>
        <end position="51"/>
    </location>
</feature>
<keyword evidence="3" id="KW-1185">Reference proteome</keyword>